<dbReference type="NCBIfam" id="NF005877">
    <property type="entry name" value="PRK07824.1"/>
    <property type="match status" value="1"/>
</dbReference>
<evidence type="ECO:0000313" key="4">
    <source>
        <dbReference type="Proteomes" id="UP001597182"/>
    </source>
</evidence>
<dbReference type="Pfam" id="PF13193">
    <property type="entry name" value="AMP-binding_C"/>
    <property type="match status" value="1"/>
</dbReference>
<accession>A0ABW3VMI3</accession>
<dbReference type="InterPro" id="IPR025110">
    <property type="entry name" value="AMP-bd_C"/>
</dbReference>
<dbReference type="Gene3D" id="3.40.50.12780">
    <property type="entry name" value="N-terminal domain of ligase-like"/>
    <property type="match status" value="1"/>
</dbReference>
<dbReference type="PANTHER" id="PTHR43767">
    <property type="entry name" value="LONG-CHAIN-FATTY-ACID--COA LIGASE"/>
    <property type="match status" value="1"/>
</dbReference>
<comment type="caution">
    <text evidence="3">The sequence shown here is derived from an EMBL/GenBank/DDBJ whole genome shotgun (WGS) entry which is preliminary data.</text>
</comment>
<dbReference type="Pfam" id="PF00501">
    <property type="entry name" value="AMP-binding"/>
    <property type="match status" value="1"/>
</dbReference>
<dbReference type="InterPro" id="IPR045851">
    <property type="entry name" value="AMP-bd_C_sf"/>
</dbReference>
<evidence type="ECO:0000313" key="3">
    <source>
        <dbReference type="EMBL" id="MFD1235568.1"/>
    </source>
</evidence>
<organism evidence="3 4">
    <name type="scientific">Pseudonocardia benzenivorans</name>
    <dbReference type="NCBI Taxonomy" id="228005"/>
    <lineage>
        <taxon>Bacteria</taxon>
        <taxon>Bacillati</taxon>
        <taxon>Actinomycetota</taxon>
        <taxon>Actinomycetes</taxon>
        <taxon>Pseudonocardiales</taxon>
        <taxon>Pseudonocardiaceae</taxon>
        <taxon>Pseudonocardia</taxon>
    </lineage>
</organism>
<dbReference type="Proteomes" id="UP001597182">
    <property type="component" value="Unassembled WGS sequence"/>
</dbReference>
<dbReference type="PANTHER" id="PTHR43767:SF1">
    <property type="entry name" value="NONRIBOSOMAL PEPTIDE SYNTHASE PES1 (EUROFUNG)-RELATED"/>
    <property type="match status" value="1"/>
</dbReference>
<name>A0ABW3VMI3_9PSEU</name>
<dbReference type="EMBL" id="JBHTMB010000165">
    <property type="protein sequence ID" value="MFD1235568.1"/>
    <property type="molecule type" value="Genomic_DNA"/>
</dbReference>
<dbReference type="SUPFAM" id="SSF56801">
    <property type="entry name" value="Acetyl-CoA synthetase-like"/>
    <property type="match status" value="1"/>
</dbReference>
<feature type="domain" description="AMP-dependent synthetase/ligase" evidence="1">
    <location>
        <begin position="46"/>
        <end position="238"/>
    </location>
</feature>
<dbReference type="EC" id="6.2.1.26" evidence="3"/>
<keyword evidence="4" id="KW-1185">Reference proteome</keyword>
<evidence type="ECO:0000259" key="1">
    <source>
        <dbReference type="Pfam" id="PF00501"/>
    </source>
</evidence>
<dbReference type="InterPro" id="IPR042099">
    <property type="entry name" value="ANL_N_sf"/>
</dbReference>
<proteinExistence type="predicted"/>
<feature type="domain" description="AMP-binding enzyme C-terminal" evidence="2">
    <location>
        <begin position="288"/>
        <end position="364"/>
    </location>
</feature>
<dbReference type="GO" id="GO:0008756">
    <property type="term" value="F:o-succinylbenzoate-CoA ligase activity"/>
    <property type="evidence" value="ECO:0007669"/>
    <property type="project" value="UniProtKB-EC"/>
</dbReference>
<dbReference type="Gene3D" id="3.30.300.30">
    <property type="match status" value="1"/>
</dbReference>
<reference evidence="4" key="1">
    <citation type="journal article" date="2019" name="Int. J. Syst. Evol. Microbiol.">
        <title>The Global Catalogue of Microorganisms (GCM) 10K type strain sequencing project: providing services to taxonomists for standard genome sequencing and annotation.</title>
        <authorList>
            <consortium name="The Broad Institute Genomics Platform"/>
            <consortium name="The Broad Institute Genome Sequencing Center for Infectious Disease"/>
            <person name="Wu L."/>
            <person name="Ma J."/>
        </authorList>
    </citation>
    <scope>NUCLEOTIDE SEQUENCE [LARGE SCALE GENOMIC DNA]</scope>
    <source>
        <strain evidence="4">CCUG 49018</strain>
    </source>
</reference>
<gene>
    <name evidence="3" type="primary">menE</name>
    <name evidence="3" type="ORF">ACFQ34_19945</name>
</gene>
<dbReference type="RefSeq" id="WP_346089713.1">
    <property type="nucleotide sequence ID" value="NZ_BAABKS010000002.1"/>
</dbReference>
<evidence type="ECO:0000259" key="2">
    <source>
        <dbReference type="Pfam" id="PF13193"/>
    </source>
</evidence>
<sequence length="387" mass="39010">MLRSVVVDGSPGSVAGLAAALAAALDGTGPAVRPVAVHGPDPGGELPEGAAVVVSTSGSTGEPKHVVLTAAALTASARATEDRLGGPGRWLLALPAEHVAGIQVVVRALLAGAPPQVQDVREGFRPEGFARATERLPHGDRRYTSLVPTQLLRLLDAGGAPLEALRGYAAVLVGGAALDPALRARALDAGVHVVTTYGMSETAGGCVYDGVPLDGVSVTLEDDGRIVLGGPTVAAGYLGDAAATAAAFDGGRFRTGDLGRLDDGRLTVLGRADDVVVTGGEKVAPAAVERVLAAQPGIADACVVGVPDEHWGAVVAAAVVLGPDENLDDLRASLRAAVRTTLGRAAVPRRWLAVDAVPLRGIGKPDRSAVARLLSATSSSKQTPPIR</sequence>
<dbReference type="InterPro" id="IPR000873">
    <property type="entry name" value="AMP-dep_synth/lig_dom"/>
</dbReference>
<protein>
    <submittedName>
        <fullName evidence="3">O-succinylbenzoate--CoA ligase</fullName>
        <ecNumber evidence="3">6.2.1.26</ecNumber>
    </submittedName>
</protein>
<dbReference type="InterPro" id="IPR050237">
    <property type="entry name" value="ATP-dep_AMP-bd_enzyme"/>
</dbReference>
<keyword evidence="3" id="KW-0436">Ligase</keyword>